<dbReference type="GO" id="GO:0004595">
    <property type="term" value="F:pantetheine-phosphate adenylyltransferase activity"/>
    <property type="evidence" value="ECO:0007669"/>
    <property type="project" value="UniProtKB-EC"/>
</dbReference>
<evidence type="ECO:0000256" key="16">
    <source>
        <dbReference type="ARBA" id="ARBA00059677"/>
    </source>
</evidence>
<evidence type="ECO:0000256" key="5">
    <source>
        <dbReference type="ARBA" id="ARBA00022490"/>
    </source>
</evidence>
<sequence>MLAKTALLVVSNPSQIGKILVNIHEKVKTTLYIQLLSALSGPLTFQPNVFTSSPMYSSLISNIYYQAAKDCDSLDVRVLLSALKSKSLPKIRTLNTIDLVIFDRKYHDVEISRFVQGGIENIAADCPVLTFTSSEASGPLESAPTNNKVYEHTVLGGTFDRLHAAHKILLSEAVLRSSSKVTVGVTEENMLAGKTLWELTEPLDMRIQGVKDFLSDICSELDINVVPITDPLGPTRDDPTMNLLIVSAETAKGGRYVNEVRKEKSLPLLDVFEVDLINEPNPNPTEEEKISSSTMRMRLLGTLLKPPVGNTLIPDKPYVIGLTGGIASGKSGISQRLKELGAEVIDCDKVAHDVYKPGRPCHKQIVEVFGGTVIAANGEIDRPALGAIVFKSAEELDKLNNIVWPAIAEEVSARIRNSSCKVVVVEAAVLLKAGWEKYCHEVWTSFIPSKVAIERLINRNGLSEEQARSRVDSQLDNAGYIRMANVVFCSLWSKEFTISQVDRAWDLLQARLL</sequence>
<evidence type="ECO:0000256" key="11">
    <source>
        <dbReference type="ARBA" id="ARBA00022840"/>
    </source>
</evidence>
<reference evidence="23" key="1">
    <citation type="journal article" date="2016" name="Sci. Rep.">
        <title>Molecular characterization of firefly nuptial gifts: a multi-omics approach sheds light on postcopulatory sexual selection.</title>
        <authorList>
            <person name="Al-Wathiqui N."/>
            <person name="Fallon T.R."/>
            <person name="South A."/>
            <person name="Weng J.K."/>
            <person name="Lewis S.M."/>
        </authorList>
    </citation>
    <scope>NUCLEOTIDE SEQUENCE</scope>
</reference>
<comment type="pathway">
    <text evidence="18">Cofactor biosynthesis; coenzyme A biosynthesis; CoA from (R)-pantothenate: step 5/5.</text>
</comment>
<evidence type="ECO:0000256" key="13">
    <source>
        <dbReference type="ARBA" id="ARBA00023268"/>
    </source>
</evidence>
<comment type="catalytic activity">
    <reaction evidence="14">
        <text>(R)-4'-phosphopantetheine + ATP + H(+) = 3'-dephospho-CoA + diphosphate</text>
        <dbReference type="Rhea" id="RHEA:19801"/>
        <dbReference type="ChEBI" id="CHEBI:15378"/>
        <dbReference type="ChEBI" id="CHEBI:30616"/>
        <dbReference type="ChEBI" id="CHEBI:33019"/>
        <dbReference type="ChEBI" id="CHEBI:57328"/>
        <dbReference type="ChEBI" id="CHEBI:61723"/>
        <dbReference type="EC" id="2.7.7.3"/>
    </reaction>
    <physiologicalReaction direction="left-to-right" evidence="14">
        <dbReference type="Rhea" id="RHEA:19802"/>
    </physiologicalReaction>
</comment>
<evidence type="ECO:0000256" key="10">
    <source>
        <dbReference type="ARBA" id="ARBA00022777"/>
    </source>
</evidence>
<dbReference type="PANTHER" id="PTHR10695:SF46">
    <property type="entry name" value="BIFUNCTIONAL COENZYME A SYNTHASE-RELATED"/>
    <property type="match status" value="1"/>
</dbReference>
<dbReference type="HAMAP" id="MF_00376">
    <property type="entry name" value="Dephospho_CoA_kinase"/>
    <property type="match status" value="1"/>
</dbReference>
<feature type="domain" description="Cytidyltransferase-like" evidence="22">
    <location>
        <begin position="154"/>
        <end position="297"/>
    </location>
</feature>
<evidence type="ECO:0000256" key="3">
    <source>
        <dbReference type="ARBA" id="ARBA00011245"/>
    </source>
</evidence>
<dbReference type="GO" id="GO:0015937">
    <property type="term" value="P:coenzyme A biosynthetic process"/>
    <property type="evidence" value="ECO:0007669"/>
    <property type="project" value="InterPro"/>
</dbReference>
<dbReference type="Proteomes" id="UP000327044">
    <property type="component" value="Unassembled WGS sequence"/>
</dbReference>
<comment type="similarity">
    <text evidence="19">In the central section; belongs to the eukaryotic CoaD family.</text>
</comment>
<evidence type="ECO:0000256" key="1">
    <source>
        <dbReference type="ARBA" id="ARBA00004305"/>
    </source>
</evidence>
<keyword evidence="11" id="KW-0067">ATP-binding</keyword>
<reference evidence="24 25" key="2">
    <citation type="journal article" date="2018" name="Elife">
        <title>Firefly genomes illuminate parallel origins of bioluminescence in beetles.</title>
        <authorList>
            <person name="Fallon T.R."/>
            <person name="Lower S.E."/>
            <person name="Chang C.H."/>
            <person name="Bessho-Uehara M."/>
            <person name="Martin G.J."/>
            <person name="Bewick A.J."/>
            <person name="Behringer M."/>
            <person name="Debat H.J."/>
            <person name="Wong I."/>
            <person name="Day J.C."/>
            <person name="Suvorov A."/>
            <person name="Silva C.J."/>
            <person name="Stanger-Hall K.F."/>
            <person name="Hall D.W."/>
            <person name="Schmitz R.J."/>
            <person name="Nelson D.R."/>
            <person name="Lewis S.M."/>
            <person name="Shigenobu S."/>
            <person name="Bybee S.M."/>
            <person name="Larracuente A.M."/>
            <person name="Oba Y."/>
            <person name="Weng J.K."/>
        </authorList>
    </citation>
    <scope>NUCLEOTIDE SEQUENCE [LARGE SCALE GENOMIC DNA]</scope>
    <source>
        <strain evidence="24">1611_PpyrPB1</strain>
        <tissue evidence="24">Whole body</tissue>
    </source>
</reference>
<dbReference type="NCBIfam" id="TIGR00152">
    <property type="entry name" value="dephospho-CoA kinase"/>
    <property type="match status" value="1"/>
</dbReference>
<keyword evidence="8" id="KW-0548">Nucleotidyltransferase</keyword>
<dbReference type="Pfam" id="PF01121">
    <property type="entry name" value="CoaE"/>
    <property type="match status" value="1"/>
</dbReference>
<dbReference type="CDD" id="cd02022">
    <property type="entry name" value="DPCK"/>
    <property type="match status" value="1"/>
</dbReference>
<dbReference type="Gene3D" id="3.40.50.620">
    <property type="entry name" value="HUPs"/>
    <property type="match status" value="1"/>
</dbReference>
<dbReference type="EC" id="2.7.7.3" evidence="4"/>
<dbReference type="Gene3D" id="3.40.50.300">
    <property type="entry name" value="P-loop containing nucleotide triphosphate hydrolases"/>
    <property type="match status" value="1"/>
</dbReference>
<keyword evidence="12" id="KW-0496">Mitochondrion</keyword>
<evidence type="ECO:0000256" key="21">
    <source>
        <dbReference type="ARBA" id="ARBA00067394"/>
    </source>
</evidence>
<evidence type="ECO:0000256" key="19">
    <source>
        <dbReference type="ARBA" id="ARBA00061673"/>
    </source>
</evidence>
<keyword evidence="13" id="KW-0511">Multifunctional enzyme</keyword>
<accession>A0A1Y1K7F6</accession>
<comment type="subunit">
    <text evidence="3">Monomer.</text>
</comment>
<dbReference type="InParanoid" id="A0A1Y1K7F6"/>
<dbReference type="InterPro" id="IPR014729">
    <property type="entry name" value="Rossmann-like_a/b/a_fold"/>
</dbReference>
<dbReference type="GO" id="GO:0005524">
    <property type="term" value="F:ATP binding"/>
    <property type="evidence" value="ECO:0007669"/>
    <property type="project" value="UniProtKB-KW"/>
</dbReference>
<evidence type="ECO:0000256" key="8">
    <source>
        <dbReference type="ARBA" id="ARBA00022695"/>
    </source>
</evidence>
<organism evidence="23">
    <name type="scientific">Photinus pyralis</name>
    <name type="common">Common eastern firefly</name>
    <name type="synonym">Lampyris pyralis</name>
    <dbReference type="NCBI Taxonomy" id="7054"/>
    <lineage>
        <taxon>Eukaryota</taxon>
        <taxon>Metazoa</taxon>
        <taxon>Ecdysozoa</taxon>
        <taxon>Arthropoda</taxon>
        <taxon>Hexapoda</taxon>
        <taxon>Insecta</taxon>
        <taxon>Pterygota</taxon>
        <taxon>Neoptera</taxon>
        <taxon>Endopterygota</taxon>
        <taxon>Coleoptera</taxon>
        <taxon>Polyphaga</taxon>
        <taxon>Elateriformia</taxon>
        <taxon>Elateroidea</taxon>
        <taxon>Lampyridae</taxon>
        <taxon>Lampyrinae</taxon>
        <taxon>Photinus</taxon>
    </lineage>
</organism>
<dbReference type="EC" id="2.7.1.24" evidence="20"/>
<dbReference type="SUPFAM" id="SSF52540">
    <property type="entry name" value="P-loop containing nucleoside triphosphate hydrolases"/>
    <property type="match status" value="1"/>
</dbReference>
<keyword evidence="25" id="KW-1185">Reference proteome</keyword>
<evidence type="ECO:0000256" key="18">
    <source>
        <dbReference type="ARBA" id="ARBA00060696"/>
    </source>
</evidence>
<evidence type="ECO:0000259" key="22">
    <source>
        <dbReference type="Pfam" id="PF01467"/>
    </source>
</evidence>
<dbReference type="GO" id="GO:0005759">
    <property type="term" value="C:mitochondrial matrix"/>
    <property type="evidence" value="ECO:0007669"/>
    <property type="project" value="UniProtKB-SubCell"/>
</dbReference>
<evidence type="ECO:0000256" key="14">
    <source>
        <dbReference type="ARBA" id="ARBA00051310"/>
    </source>
</evidence>
<keyword evidence="6" id="KW-0597">Phosphoprotein</keyword>
<gene>
    <name evidence="24" type="ORF">PPYR_13141</name>
</gene>
<evidence type="ECO:0000256" key="17">
    <source>
        <dbReference type="ARBA" id="ARBA00060565"/>
    </source>
</evidence>
<dbReference type="FunFam" id="3.40.50.300:FF:000899">
    <property type="entry name" value="Bifunctional coenzyme A synthase"/>
    <property type="match status" value="1"/>
</dbReference>
<dbReference type="EMBL" id="VVIM01000009">
    <property type="protein sequence ID" value="KAB0793521.1"/>
    <property type="molecule type" value="Genomic_DNA"/>
</dbReference>
<evidence type="ECO:0000256" key="2">
    <source>
        <dbReference type="ARBA" id="ARBA00004496"/>
    </source>
</evidence>
<dbReference type="InterPro" id="IPR001977">
    <property type="entry name" value="Depp_CoAkinase"/>
</dbReference>
<keyword evidence="7" id="KW-0808">Transferase</keyword>
<keyword evidence="5" id="KW-0963">Cytoplasm</keyword>
<proteinExistence type="inferred from homology"/>
<dbReference type="FunFam" id="3.40.50.620:FF:000089">
    <property type="entry name" value="Bifunctional coenzyme A synthase"/>
    <property type="match status" value="1"/>
</dbReference>
<comment type="pathway">
    <text evidence="17">Cofactor biosynthesis; coenzyme A biosynthesis; CoA from (R)-pantothenate: step 4/5.</text>
</comment>
<evidence type="ECO:0000256" key="12">
    <source>
        <dbReference type="ARBA" id="ARBA00023128"/>
    </source>
</evidence>
<evidence type="ECO:0000256" key="15">
    <source>
        <dbReference type="ARBA" id="ARBA00051912"/>
    </source>
</evidence>
<dbReference type="PANTHER" id="PTHR10695">
    <property type="entry name" value="DEPHOSPHO-COA KINASE-RELATED"/>
    <property type="match status" value="1"/>
</dbReference>
<evidence type="ECO:0000256" key="20">
    <source>
        <dbReference type="ARBA" id="ARBA00066359"/>
    </source>
</evidence>
<comment type="subcellular location">
    <subcellularLocation>
        <location evidence="2">Cytoplasm</location>
    </subcellularLocation>
    <subcellularLocation>
        <location evidence="1">Mitochondrion matrix</location>
    </subcellularLocation>
</comment>
<evidence type="ECO:0000256" key="6">
    <source>
        <dbReference type="ARBA" id="ARBA00022553"/>
    </source>
</evidence>
<dbReference type="EMBL" id="GEZM01092875">
    <property type="protein sequence ID" value="JAV56431.1"/>
    <property type="molecule type" value="Transcribed_RNA"/>
</dbReference>
<name>A0A1Y1K7F6_PHOPY</name>
<dbReference type="InterPro" id="IPR027417">
    <property type="entry name" value="P-loop_NTPase"/>
</dbReference>
<dbReference type="Pfam" id="PF01467">
    <property type="entry name" value="CTP_transf_like"/>
    <property type="match status" value="1"/>
</dbReference>
<evidence type="ECO:0000256" key="9">
    <source>
        <dbReference type="ARBA" id="ARBA00022741"/>
    </source>
</evidence>
<evidence type="ECO:0000313" key="25">
    <source>
        <dbReference type="Proteomes" id="UP000327044"/>
    </source>
</evidence>
<comment type="catalytic activity">
    <reaction evidence="15">
        <text>3'-dephospho-CoA + ATP = ADP + CoA + H(+)</text>
        <dbReference type="Rhea" id="RHEA:18245"/>
        <dbReference type="ChEBI" id="CHEBI:15378"/>
        <dbReference type="ChEBI" id="CHEBI:30616"/>
        <dbReference type="ChEBI" id="CHEBI:57287"/>
        <dbReference type="ChEBI" id="CHEBI:57328"/>
        <dbReference type="ChEBI" id="CHEBI:456216"/>
        <dbReference type="EC" id="2.7.1.24"/>
    </reaction>
    <physiologicalReaction direction="left-to-right" evidence="15">
        <dbReference type="Rhea" id="RHEA:18246"/>
    </physiologicalReaction>
</comment>
<evidence type="ECO:0000256" key="4">
    <source>
        <dbReference type="ARBA" id="ARBA00012392"/>
    </source>
</evidence>
<reference evidence="24" key="3">
    <citation type="submission" date="2019-08" db="EMBL/GenBank/DDBJ databases">
        <authorList>
            <consortium name="Photinus pyralis genome working group"/>
            <person name="Fallon T.R."/>
            <person name="Sander Lower S.E."/>
            <person name="Weng J.-K."/>
        </authorList>
    </citation>
    <scope>NUCLEOTIDE SEQUENCE</scope>
    <source>
        <strain evidence="24">1611_PpyrPB1</strain>
        <tissue evidence="24">Whole body</tissue>
    </source>
</reference>
<dbReference type="InterPro" id="IPR004821">
    <property type="entry name" value="Cyt_trans-like"/>
</dbReference>
<evidence type="ECO:0000313" key="24">
    <source>
        <dbReference type="EMBL" id="KAB0793521.1"/>
    </source>
</evidence>
<evidence type="ECO:0000256" key="7">
    <source>
        <dbReference type="ARBA" id="ARBA00022679"/>
    </source>
</evidence>
<evidence type="ECO:0000313" key="23">
    <source>
        <dbReference type="EMBL" id="JAV56431.1"/>
    </source>
</evidence>
<comment type="function">
    <text evidence="16">Bifunctional enzyme that catalyzes the fourth and fifth sequential steps of CoA biosynthetic pathway. The fourth reaction is catalyzed by the phosphopantetheine adenylyltransferase, coded by the coaD domain; the fifth reaction is catalyzed by the dephospho-CoA kinase, coded by the coaE domain. May act as a point of CoA biosynthesis regulation.</text>
</comment>
<protein>
    <recommendedName>
        <fullName evidence="21">Bifunctional coenzyme A synthase</fullName>
        <ecNumber evidence="20">2.7.1.24</ecNumber>
        <ecNumber evidence="4">2.7.7.3</ecNumber>
    </recommendedName>
</protein>
<dbReference type="SUPFAM" id="SSF52374">
    <property type="entry name" value="Nucleotidylyl transferase"/>
    <property type="match status" value="1"/>
</dbReference>
<keyword evidence="10" id="KW-0418">Kinase</keyword>
<dbReference type="PROSITE" id="PS51219">
    <property type="entry name" value="DPCK"/>
    <property type="match status" value="1"/>
</dbReference>
<dbReference type="FunCoup" id="A0A1Y1K7F6">
    <property type="interactions" value="1492"/>
</dbReference>
<keyword evidence="9" id="KW-0547">Nucleotide-binding</keyword>
<dbReference type="AlphaFoldDB" id="A0A1Y1K7F6"/>
<dbReference type="GO" id="GO:0004140">
    <property type="term" value="F:dephospho-CoA kinase activity"/>
    <property type="evidence" value="ECO:0007669"/>
    <property type="project" value="UniProtKB-EC"/>
</dbReference>